<comment type="caution">
    <text evidence="4">The sequence shown here is derived from an EMBL/GenBank/DDBJ whole genome shotgun (WGS) entry which is preliminary data.</text>
</comment>
<keyword evidence="2" id="KW-0812">Transmembrane</keyword>
<dbReference type="EMBL" id="AGWL01000003">
    <property type="protein sequence ID" value="EKU95457.1"/>
    <property type="molecule type" value="Genomic_DNA"/>
</dbReference>
<feature type="chain" id="PRO_5003927861" evidence="3">
    <location>
        <begin position="28"/>
        <end position="869"/>
    </location>
</feature>
<feature type="transmembrane region" description="Helical" evidence="2">
    <location>
        <begin position="424"/>
        <end position="448"/>
    </location>
</feature>
<feature type="signal peptide" evidence="3">
    <location>
        <begin position="1"/>
        <end position="27"/>
    </location>
</feature>
<feature type="transmembrane region" description="Helical" evidence="2">
    <location>
        <begin position="707"/>
        <end position="727"/>
    </location>
</feature>
<dbReference type="HOGENOM" id="CLU_013382_0_0_11"/>
<protein>
    <submittedName>
        <fullName evidence="4">Uncharacterized protein</fullName>
    </submittedName>
</protein>
<gene>
    <name evidence="4" type="ORF">HMPREF9233_00822</name>
</gene>
<feature type="region of interest" description="Disordered" evidence="1">
    <location>
        <begin position="496"/>
        <end position="524"/>
    </location>
</feature>
<dbReference type="STRING" id="202789.GCA_001457435_01303"/>
<evidence type="ECO:0000256" key="1">
    <source>
        <dbReference type="SAM" id="MobiDB-lite"/>
    </source>
</evidence>
<keyword evidence="5" id="KW-1185">Reference proteome</keyword>
<feature type="transmembrane region" description="Helical" evidence="2">
    <location>
        <begin position="622"/>
        <end position="646"/>
    </location>
</feature>
<evidence type="ECO:0000256" key="3">
    <source>
        <dbReference type="SAM" id="SignalP"/>
    </source>
</evidence>
<reference evidence="4 5" key="1">
    <citation type="submission" date="2012-09" db="EMBL/GenBank/DDBJ databases">
        <title>The Genome Sequence of Actinobaculum massiliae ACS-171-V-COL2.</title>
        <authorList>
            <consortium name="The Broad Institute Genome Sequencing Platform"/>
            <person name="Earl A."/>
            <person name="Ward D."/>
            <person name="Feldgarden M."/>
            <person name="Gevers D."/>
            <person name="Saerens B."/>
            <person name="Vaneechoutte M."/>
            <person name="Walker B."/>
            <person name="Young S.K."/>
            <person name="Zeng Q."/>
            <person name="Gargeya S."/>
            <person name="Fitzgerald M."/>
            <person name="Haas B."/>
            <person name="Abouelleil A."/>
            <person name="Alvarado L."/>
            <person name="Arachchi H.M."/>
            <person name="Berlin A."/>
            <person name="Chapman S.B."/>
            <person name="Goldberg J."/>
            <person name="Griggs A."/>
            <person name="Gujja S."/>
            <person name="Hansen M."/>
            <person name="Howarth C."/>
            <person name="Imamovic A."/>
            <person name="Larimer J."/>
            <person name="McCowen C."/>
            <person name="Montmayeur A."/>
            <person name="Murphy C."/>
            <person name="Neiman D."/>
            <person name="Pearson M."/>
            <person name="Priest M."/>
            <person name="Roberts A."/>
            <person name="Saif S."/>
            <person name="Shea T."/>
            <person name="Sisk P."/>
            <person name="Sykes S."/>
            <person name="Wortman J."/>
            <person name="Nusbaum C."/>
            <person name="Birren B."/>
        </authorList>
    </citation>
    <scope>NUCLEOTIDE SEQUENCE [LARGE SCALE GENOMIC DNA]</scope>
    <source>
        <strain evidence="5">ACS-171-V-Col2</strain>
    </source>
</reference>
<accession>K9EWY2</accession>
<feature type="transmembrane region" description="Helical" evidence="2">
    <location>
        <begin position="683"/>
        <end position="700"/>
    </location>
</feature>
<dbReference type="Proteomes" id="UP000009888">
    <property type="component" value="Unassembled WGS sequence"/>
</dbReference>
<feature type="transmembrane region" description="Helical" evidence="2">
    <location>
        <begin position="767"/>
        <end position="790"/>
    </location>
</feature>
<dbReference type="PATRIC" id="fig|883066.3.peg.857"/>
<evidence type="ECO:0000313" key="5">
    <source>
        <dbReference type="Proteomes" id="UP000009888"/>
    </source>
</evidence>
<feature type="transmembrane region" description="Helical" evidence="2">
    <location>
        <begin position="582"/>
        <end position="602"/>
    </location>
</feature>
<name>K9EWY2_9ACTO</name>
<dbReference type="RefSeq" id="WP_007001028.1">
    <property type="nucleotide sequence ID" value="NZ_JH992955.1"/>
</dbReference>
<keyword evidence="2" id="KW-1133">Transmembrane helix</keyword>
<feature type="transmembrane region" description="Helical" evidence="2">
    <location>
        <begin position="392"/>
        <end position="412"/>
    </location>
</feature>
<evidence type="ECO:0000313" key="4">
    <source>
        <dbReference type="EMBL" id="EKU95457.1"/>
    </source>
</evidence>
<keyword evidence="2" id="KW-0472">Membrane</keyword>
<feature type="transmembrane region" description="Helical" evidence="2">
    <location>
        <begin position="454"/>
        <end position="474"/>
    </location>
</feature>
<keyword evidence="3" id="KW-0732">Signal</keyword>
<sequence>MRMRAKILGTVAALVAASFVASAPAVASVSFSTTPQPAPLVVIGFSGVEWQDLSEESAPNLLGFQEGAASANVVTKTAEKVACPGDGWLTLGAGARATAGKEGNAVASAGANGNPTAGESAPAAQCPEIPVPDASGVIPGWDAIEAANRDNSYAPKLGALAGAADPGQTVALGAGAALALAENGKLSGQYQPLAPLDNSAFSSADSAGANADAGTDAGTGIVESTGQAAKLPDDPALSQLREAAPGLGNARLAVIDLGALNVNADLSGQIAMLDRRFGAALEVVREAMPDAQIMVSDVADRSTSARLGYFALAAAGALAASDRAASFAYSASTRTQGLVQLTDITPTAYALTGAIDANSLISAGKAAASTQVRAALYSDAAKVHLSQPLVPYFYLGLSALFVIVLGAGLGRIVTRRTGDGSTGFTQFMCWVAALPAATLVANALPWWTLQRPELNLLIFIALFAALIALGAVWTSGETRKAVVRAGLGKNLLGAQTDYAPGGSKHREVPRKSKRNAGDSAPHPVYNADGRAVIGGKVVFGEPGRRVPNELVARANAQSATSTPAATQPELLQRARSWIAAPFIRVGLVTVAVVVADLIQRSIMRGSSLMTGSLLGMYPITGGRFYGLTNTMFTLLAVGALILAALLARTFLHRGQRRAAVIGVVAVWAVTVALDALPFLGADFGGAPALTLGFAALAVWAGGRRFGWLAGAGALAAGVTLTAGAVAVDRLLGTTTHLGALVSTAEKGGLWTAISRKLEQLFYGLNPVAGAMLLAMLVVLILGLTWAISSGRLRGPRLPRFAAIGEVWEREPFTRSVISACAFTLIFASLTNDSGLTIACLGASIIVPSWLIGAERYIVAAQLQEMGLEA</sequence>
<evidence type="ECO:0000256" key="2">
    <source>
        <dbReference type="SAM" id="Phobius"/>
    </source>
</evidence>
<proteinExistence type="predicted"/>
<feature type="transmembrane region" description="Helical" evidence="2">
    <location>
        <begin position="658"/>
        <end position="677"/>
    </location>
</feature>
<dbReference type="AlphaFoldDB" id="K9EWY2"/>
<dbReference type="eggNOG" id="COG3119">
    <property type="taxonomic scope" value="Bacteria"/>
</dbReference>
<organism evidence="4 5">
    <name type="scientific">Actinobaculum massiliense ACS-171-V-Col2</name>
    <dbReference type="NCBI Taxonomy" id="883066"/>
    <lineage>
        <taxon>Bacteria</taxon>
        <taxon>Bacillati</taxon>
        <taxon>Actinomycetota</taxon>
        <taxon>Actinomycetes</taxon>
        <taxon>Actinomycetales</taxon>
        <taxon>Actinomycetaceae</taxon>
        <taxon>Actinobaculum</taxon>
    </lineage>
</organism>